<reference evidence="4 5" key="1">
    <citation type="submission" date="2019-03" db="EMBL/GenBank/DDBJ databases">
        <title>Genomic Encyclopedia of Type Strains, Phase IV (KMG-IV): sequencing the most valuable type-strain genomes for metagenomic binning, comparative biology and taxonomic classification.</title>
        <authorList>
            <person name="Goeker M."/>
        </authorList>
    </citation>
    <scope>NUCLEOTIDE SEQUENCE [LARGE SCALE GENOMIC DNA]</scope>
    <source>
        <strain evidence="4 5">LX-B</strain>
    </source>
</reference>
<evidence type="ECO:0000256" key="1">
    <source>
        <dbReference type="ARBA" id="ARBA00006525"/>
    </source>
</evidence>
<dbReference type="Pfam" id="PF02481">
    <property type="entry name" value="DNA_processg_A"/>
    <property type="match status" value="1"/>
</dbReference>
<comment type="caution">
    <text evidence="4">The sequence shown here is derived from an EMBL/GenBank/DDBJ whole genome shotgun (WGS) entry which is preliminary data.</text>
</comment>
<dbReference type="InterPro" id="IPR036388">
    <property type="entry name" value="WH-like_DNA-bd_sf"/>
</dbReference>
<dbReference type="OrthoDB" id="9785707at2"/>
<dbReference type="Proteomes" id="UP000295008">
    <property type="component" value="Unassembled WGS sequence"/>
</dbReference>
<proteinExistence type="inferred from homology"/>
<comment type="similarity">
    <text evidence="1">Belongs to the DprA/Smf family.</text>
</comment>
<dbReference type="RefSeq" id="WP_132017330.1">
    <property type="nucleotide sequence ID" value="NZ_SLUN01000049.1"/>
</dbReference>
<dbReference type="AlphaFoldDB" id="A0A4R1QRP3"/>
<sequence length="361" mass="39529">MNTEELKYWLRWNRMPGIGSIRFFKLLEEFGNMKDAWHSPPERLLPIIGEKTVAALQRLRSWDPERELRLVQQFGFRVICYPEDNYPAPLKKIADPPPVLYTKGYFAHGDDMAVAIVGTRNPTPQGEYIAGELAMNLSHQGLTIVSGMARGIDSEAHRGALAAQGRTIAVLGCGLNIVYPSENGELMEQIAAHGAVISEYPLGTPPLASNFPARNRIISGLSLGVVVVEATQDSGSLITAGFALEQGREVFAVPGNIGNDGSKGPHKLLRQGAKLVEDYRDILAELSIPQLETAEVAAAEADVLNPSEQKIMATMSREPLHIDQILRRAGLAPAELNAVLIQLELKGLVKRFPGQLYLRIK</sequence>
<feature type="domain" description="DprA winged helix" evidence="3">
    <location>
        <begin position="297"/>
        <end position="355"/>
    </location>
</feature>
<accession>A0A4R1QRP3</accession>
<dbReference type="PANTHER" id="PTHR43022">
    <property type="entry name" value="PROTEIN SMF"/>
    <property type="match status" value="1"/>
</dbReference>
<dbReference type="InterPro" id="IPR003488">
    <property type="entry name" value="DprA"/>
</dbReference>
<evidence type="ECO:0000259" key="2">
    <source>
        <dbReference type="Pfam" id="PF02481"/>
    </source>
</evidence>
<organism evidence="4 5">
    <name type="scientific">Hydrogenispora ethanolica</name>
    <dbReference type="NCBI Taxonomy" id="1082276"/>
    <lineage>
        <taxon>Bacteria</taxon>
        <taxon>Bacillati</taxon>
        <taxon>Bacillota</taxon>
        <taxon>Hydrogenispora</taxon>
    </lineage>
</organism>
<evidence type="ECO:0000313" key="4">
    <source>
        <dbReference type="EMBL" id="TCL56488.1"/>
    </source>
</evidence>
<dbReference type="Pfam" id="PF17782">
    <property type="entry name" value="WHD_DprA"/>
    <property type="match status" value="1"/>
</dbReference>
<protein>
    <submittedName>
        <fullName evidence="4">DNA protecting protein DprA</fullName>
    </submittedName>
</protein>
<keyword evidence="5" id="KW-1185">Reference proteome</keyword>
<dbReference type="InterPro" id="IPR041614">
    <property type="entry name" value="DprA_WH"/>
</dbReference>
<dbReference type="EMBL" id="SLUN01000049">
    <property type="protein sequence ID" value="TCL56488.1"/>
    <property type="molecule type" value="Genomic_DNA"/>
</dbReference>
<dbReference type="Gene3D" id="3.40.50.450">
    <property type="match status" value="1"/>
</dbReference>
<name>A0A4R1QRP3_HYDET</name>
<evidence type="ECO:0000259" key="3">
    <source>
        <dbReference type="Pfam" id="PF17782"/>
    </source>
</evidence>
<dbReference type="PANTHER" id="PTHR43022:SF1">
    <property type="entry name" value="PROTEIN SMF"/>
    <property type="match status" value="1"/>
</dbReference>
<dbReference type="SUPFAM" id="SSF102405">
    <property type="entry name" value="MCP/YpsA-like"/>
    <property type="match status" value="1"/>
</dbReference>
<gene>
    <name evidence="4" type="ORF">EDC14_104912</name>
</gene>
<dbReference type="NCBIfam" id="TIGR00732">
    <property type="entry name" value="dprA"/>
    <property type="match status" value="1"/>
</dbReference>
<dbReference type="SUPFAM" id="SSF47781">
    <property type="entry name" value="RuvA domain 2-like"/>
    <property type="match status" value="1"/>
</dbReference>
<feature type="domain" description="Smf/DprA SLOG" evidence="2">
    <location>
        <begin position="78"/>
        <end position="286"/>
    </location>
</feature>
<dbReference type="InterPro" id="IPR010994">
    <property type="entry name" value="RuvA_2-like"/>
</dbReference>
<dbReference type="InterPro" id="IPR057666">
    <property type="entry name" value="DrpA_SLOG"/>
</dbReference>
<dbReference type="GO" id="GO:0009294">
    <property type="term" value="P:DNA-mediated transformation"/>
    <property type="evidence" value="ECO:0007669"/>
    <property type="project" value="InterPro"/>
</dbReference>
<evidence type="ECO:0000313" key="5">
    <source>
        <dbReference type="Proteomes" id="UP000295008"/>
    </source>
</evidence>
<dbReference type="Gene3D" id="1.10.10.10">
    <property type="entry name" value="Winged helix-like DNA-binding domain superfamily/Winged helix DNA-binding domain"/>
    <property type="match status" value="1"/>
</dbReference>